<feature type="chain" id="PRO_5044706561" evidence="2">
    <location>
        <begin position="24"/>
        <end position="82"/>
    </location>
</feature>
<gene>
    <name evidence="3" type="ORF">L3Y34_006140</name>
    <name evidence="4" type="ORF">L5515_005971</name>
</gene>
<feature type="compositionally biased region" description="Basic residues" evidence="1">
    <location>
        <begin position="72"/>
        <end position="82"/>
    </location>
</feature>
<keyword evidence="2" id="KW-0732">Signal</keyword>
<reference evidence="4 6" key="2">
    <citation type="submission" date="2022-04" db="EMBL/GenBank/DDBJ databases">
        <title>Chromosome-level reference genomes for two strains of Caenorhabditis briggsae: an improved platform for comparative genomics.</title>
        <authorList>
            <person name="Stevens L."/>
            <person name="Andersen E."/>
        </authorList>
    </citation>
    <scope>NUCLEOTIDE SEQUENCE [LARGE SCALE GENOMIC DNA]</scope>
    <source>
        <strain evidence="4">VX34</strain>
        <tissue evidence="4">Whole-organism</tissue>
    </source>
</reference>
<dbReference type="Proteomes" id="UP000829354">
    <property type="component" value="Chromosome V"/>
</dbReference>
<reference evidence="3 5" key="1">
    <citation type="submission" date="2022-02" db="EMBL/GenBank/DDBJ databases">
        <title>Chromosome-level reference genomes for two strains of Caenorhabditis briggsae: an improved platform for comparative genomics.</title>
        <authorList>
            <person name="Stevens L."/>
            <person name="Andersen E.C."/>
        </authorList>
    </citation>
    <scope>NUCLEOTIDE SEQUENCE [LARGE SCALE GENOMIC DNA]</scope>
    <source>
        <strain evidence="3">QX1410_ONT</strain>
        <tissue evidence="3">Whole-organism</tissue>
    </source>
</reference>
<name>A0AAE8ZYU8_CAEBR</name>
<sequence length="82" mass="9868">MNQKVGLLLLTVIACTVIPKAEAQYYNLYYPYYSYYPYSYYYYYPSYYVLGKRSTSDNQMDHKQVVSDQMRRMTRGTHQKAN</sequence>
<evidence type="ECO:0000256" key="2">
    <source>
        <dbReference type="SAM" id="SignalP"/>
    </source>
</evidence>
<evidence type="ECO:0000256" key="1">
    <source>
        <dbReference type="SAM" id="MobiDB-lite"/>
    </source>
</evidence>
<proteinExistence type="predicted"/>
<evidence type="ECO:0000313" key="3">
    <source>
        <dbReference type="EMBL" id="ULT86249.1"/>
    </source>
</evidence>
<evidence type="ECO:0000313" key="6">
    <source>
        <dbReference type="Proteomes" id="UP000829354"/>
    </source>
</evidence>
<evidence type="ECO:0000313" key="5">
    <source>
        <dbReference type="Proteomes" id="UP000827892"/>
    </source>
</evidence>
<feature type="compositionally biased region" description="Basic and acidic residues" evidence="1">
    <location>
        <begin position="61"/>
        <end position="71"/>
    </location>
</feature>
<organism evidence="3 5">
    <name type="scientific">Caenorhabditis briggsae</name>
    <dbReference type="NCBI Taxonomy" id="6238"/>
    <lineage>
        <taxon>Eukaryota</taxon>
        <taxon>Metazoa</taxon>
        <taxon>Ecdysozoa</taxon>
        <taxon>Nematoda</taxon>
        <taxon>Chromadorea</taxon>
        <taxon>Rhabditida</taxon>
        <taxon>Rhabditina</taxon>
        <taxon>Rhabditomorpha</taxon>
        <taxon>Rhabditoidea</taxon>
        <taxon>Rhabditidae</taxon>
        <taxon>Peloderinae</taxon>
        <taxon>Caenorhabditis</taxon>
    </lineage>
</organism>
<accession>A0AAE8ZYU8</accession>
<dbReference type="PROSITE" id="PS51257">
    <property type="entry name" value="PROKAR_LIPOPROTEIN"/>
    <property type="match status" value="1"/>
</dbReference>
<keyword evidence="6" id="KW-1185">Reference proteome</keyword>
<dbReference type="AlphaFoldDB" id="A0AAE8ZYU8"/>
<evidence type="ECO:0000313" key="4">
    <source>
        <dbReference type="EMBL" id="UMM32006.1"/>
    </source>
</evidence>
<feature type="signal peptide" evidence="2">
    <location>
        <begin position="1"/>
        <end position="23"/>
    </location>
</feature>
<dbReference type="Proteomes" id="UP000827892">
    <property type="component" value="Chromosome V"/>
</dbReference>
<dbReference type="EMBL" id="CP092624">
    <property type="protein sequence ID" value="UMM32006.1"/>
    <property type="molecule type" value="Genomic_DNA"/>
</dbReference>
<protein>
    <submittedName>
        <fullName evidence="3">Uncharacterized protein</fullName>
    </submittedName>
</protein>
<dbReference type="EMBL" id="CP090895">
    <property type="protein sequence ID" value="ULT86249.1"/>
    <property type="molecule type" value="Genomic_DNA"/>
</dbReference>
<feature type="region of interest" description="Disordered" evidence="1">
    <location>
        <begin position="61"/>
        <end position="82"/>
    </location>
</feature>